<accession>A0ABW4GE76</accession>
<feature type="domain" description="DUF4440" evidence="1">
    <location>
        <begin position="9"/>
        <end position="113"/>
    </location>
</feature>
<proteinExistence type="predicted"/>
<sequence length="125" mass="14045">MKGTEKETVLSLQQQFDAAELAADAERLRELLTDDFQSIGPKGYVLDKDQWIGRHAQFQYHALDTSQIDVRLYGDTAIVRNVQSNKATSHGRAVALRVRVSQVWVKQEGAWRLAGIQFSPMADDA</sequence>
<dbReference type="InterPro" id="IPR027843">
    <property type="entry name" value="DUF4440"/>
</dbReference>
<dbReference type="Pfam" id="PF14534">
    <property type="entry name" value="DUF4440"/>
    <property type="match status" value="1"/>
</dbReference>
<dbReference type="RefSeq" id="WP_219537144.1">
    <property type="nucleotide sequence ID" value="NZ_JAHKRM010000035.1"/>
</dbReference>
<evidence type="ECO:0000259" key="1">
    <source>
        <dbReference type="Pfam" id="PF14534"/>
    </source>
</evidence>
<organism evidence="2 3">
    <name type="scientific">Nonomuraea guangzhouensis</name>
    <dbReference type="NCBI Taxonomy" id="1291555"/>
    <lineage>
        <taxon>Bacteria</taxon>
        <taxon>Bacillati</taxon>
        <taxon>Actinomycetota</taxon>
        <taxon>Actinomycetes</taxon>
        <taxon>Streptosporangiales</taxon>
        <taxon>Streptosporangiaceae</taxon>
        <taxon>Nonomuraea</taxon>
    </lineage>
</organism>
<evidence type="ECO:0000313" key="3">
    <source>
        <dbReference type="Proteomes" id="UP001597097"/>
    </source>
</evidence>
<reference evidence="3" key="1">
    <citation type="journal article" date="2019" name="Int. J. Syst. Evol. Microbiol.">
        <title>The Global Catalogue of Microorganisms (GCM) 10K type strain sequencing project: providing services to taxonomists for standard genome sequencing and annotation.</title>
        <authorList>
            <consortium name="The Broad Institute Genomics Platform"/>
            <consortium name="The Broad Institute Genome Sequencing Center for Infectious Disease"/>
            <person name="Wu L."/>
            <person name="Ma J."/>
        </authorList>
    </citation>
    <scope>NUCLEOTIDE SEQUENCE [LARGE SCALE GENOMIC DNA]</scope>
    <source>
        <strain evidence="3">CGMCC 1.15399</strain>
    </source>
</reference>
<dbReference type="Proteomes" id="UP001597097">
    <property type="component" value="Unassembled WGS sequence"/>
</dbReference>
<protein>
    <submittedName>
        <fullName evidence="2">DUF4440 domain-containing protein</fullName>
    </submittedName>
</protein>
<keyword evidence="3" id="KW-1185">Reference proteome</keyword>
<comment type="caution">
    <text evidence="2">The sequence shown here is derived from an EMBL/GenBank/DDBJ whole genome shotgun (WGS) entry which is preliminary data.</text>
</comment>
<dbReference type="EMBL" id="JBHUCM010000019">
    <property type="protein sequence ID" value="MFD1540825.1"/>
    <property type="molecule type" value="Genomic_DNA"/>
</dbReference>
<name>A0ABW4GE76_9ACTN</name>
<gene>
    <name evidence="2" type="ORF">ACFSJ0_27460</name>
</gene>
<evidence type="ECO:0000313" key="2">
    <source>
        <dbReference type="EMBL" id="MFD1540825.1"/>
    </source>
</evidence>